<dbReference type="Proteomes" id="UP001153069">
    <property type="component" value="Unassembled WGS sequence"/>
</dbReference>
<name>A0A9N8DJ61_9STRA</name>
<evidence type="ECO:0000256" key="1">
    <source>
        <dbReference type="SAM" id="Coils"/>
    </source>
</evidence>
<organism evidence="2 3">
    <name type="scientific">Seminavis robusta</name>
    <dbReference type="NCBI Taxonomy" id="568900"/>
    <lineage>
        <taxon>Eukaryota</taxon>
        <taxon>Sar</taxon>
        <taxon>Stramenopiles</taxon>
        <taxon>Ochrophyta</taxon>
        <taxon>Bacillariophyta</taxon>
        <taxon>Bacillariophyceae</taxon>
        <taxon>Bacillariophycidae</taxon>
        <taxon>Naviculales</taxon>
        <taxon>Naviculaceae</taxon>
        <taxon>Seminavis</taxon>
    </lineage>
</organism>
<keyword evidence="1" id="KW-0175">Coiled coil</keyword>
<sequence>MGNSASSSSPSSTSRASEGFEVTLSDNFQQTVLQDFNAKVHAQYMQIKEQQQIHQQANSEQARQNELLQQQKQAAIQQLDKRLDALEADFDQKVKAADGAALTLTQKYVKPEEILGKEAPCADVRSSYASCQKSNPPGACAIYIQALQDCVTKAVAEK</sequence>
<dbReference type="EMBL" id="CAICTM010000088">
    <property type="protein sequence ID" value="CAB9500659.1"/>
    <property type="molecule type" value="Genomic_DNA"/>
</dbReference>
<dbReference type="PROSITE" id="PS51808">
    <property type="entry name" value="CHCH"/>
    <property type="match status" value="1"/>
</dbReference>
<protein>
    <submittedName>
        <fullName evidence="2">Uncharacterized protein</fullName>
    </submittedName>
</protein>
<evidence type="ECO:0000313" key="2">
    <source>
        <dbReference type="EMBL" id="CAB9500659.1"/>
    </source>
</evidence>
<feature type="coiled-coil region" evidence="1">
    <location>
        <begin position="54"/>
        <end position="96"/>
    </location>
</feature>
<dbReference type="AlphaFoldDB" id="A0A9N8DJ61"/>
<proteinExistence type="predicted"/>
<accession>A0A9N8DJ61</accession>
<comment type="caution">
    <text evidence="2">The sequence shown here is derived from an EMBL/GenBank/DDBJ whole genome shotgun (WGS) entry which is preliminary data.</text>
</comment>
<evidence type="ECO:0000313" key="3">
    <source>
        <dbReference type="Proteomes" id="UP001153069"/>
    </source>
</evidence>
<reference evidence="2" key="1">
    <citation type="submission" date="2020-06" db="EMBL/GenBank/DDBJ databases">
        <authorList>
            <consortium name="Plant Systems Biology data submission"/>
        </authorList>
    </citation>
    <scope>NUCLEOTIDE SEQUENCE</scope>
    <source>
        <strain evidence="2">D6</strain>
    </source>
</reference>
<gene>
    <name evidence="2" type="ORF">SEMRO_89_G046790.1</name>
</gene>
<keyword evidence="3" id="KW-1185">Reference proteome</keyword>